<comment type="caution">
    <text evidence="2">The sequence shown here is derived from an EMBL/GenBank/DDBJ whole genome shotgun (WGS) entry which is preliminary data.</text>
</comment>
<evidence type="ECO:0000313" key="2">
    <source>
        <dbReference type="EMBL" id="MPM54697.1"/>
    </source>
</evidence>
<evidence type="ECO:0008006" key="3">
    <source>
        <dbReference type="Google" id="ProtNLM"/>
    </source>
</evidence>
<evidence type="ECO:0000256" key="1">
    <source>
        <dbReference type="ARBA" id="ARBA00022485"/>
    </source>
</evidence>
<keyword evidence="1" id="KW-0479">Metal-binding</keyword>
<dbReference type="InterPro" id="IPR003739">
    <property type="entry name" value="Lys_aminomutase/Glu_NH3_mut"/>
</dbReference>
<dbReference type="InterPro" id="IPR013785">
    <property type="entry name" value="Aldolase_TIM"/>
</dbReference>
<dbReference type="PANTHER" id="PTHR30538">
    <property type="entry name" value="LYSINE 2,3-AMINOMUTASE-RELATED"/>
    <property type="match status" value="1"/>
</dbReference>
<organism evidence="2">
    <name type="scientific">bioreactor metagenome</name>
    <dbReference type="NCBI Taxonomy" id="1076179"/>
    <lineage>
        <taxon>unclassified sequences</taxon>
        <taxon>metagenomes</taxon>
        <taxon>ecological metagenomes</taxon>
    </lineage>
</organism>
<dbReference type="Gene3D" id="3.20.20.70">
    <property type="entry name" value="Aldolase class I"/>
    <property type="match status" value="1"/>
</dbReference>
<accession>A0A645ANT0</accession>
<keyword evidence="1" id="KW-0408">Iron</keyword>
<sequence length="638" mass="74184">MLEHEAKYIPELSRGDKIYIETFSMLWNFLRGDPKQGTTPDLFEDLFQILCRMTGVKKDGTYTEYKFVKHMKRWPTGLEKEIREKRAVRKEFIIELLIKKIEKRSLSQASRYQFEQGMDHEQKKRQVNEWWNDFRFHLAMAIKTPTELNLFMEESLSTKTMKMLGRARNKRIPFFITPYYISLLNTEPNGFDDQAIRSYVLYTESLVDTYGNIKAWEREDLVVPGEPNAAGWLLPDGHNIHRRYPEVAIMIPDTRGRSCGGLCASCQRMYDFQSERLNFDLDALKPQESWEKKLSKLMDYFESDSQIRDILITGGDALMSRNRVLDKILDAVLKMAVRKKEANLLKAEGQMYYEIQRVRLGSRLLAYLPMRIDNELIDILKRFKEKGLEAGIKQFVIQTHFQSPLEITVEARKCIDAVISAGWTISNQLVFTAAASRRGHTAKLRQALNSLGVVTYYTFTVKGFEENMEVFAPNSRSMQEQHEEKSFGKMNEAQQKELNKIFRLGTDLAASLNRFMKTNSLPFVPTDRNVLNLPAIGKSMTFQMVGISKEGKRILRFDHDHTREHSPIIGKLGKVYIIENRSVNSYLKEVESMGERKEDYSSIWNYTSGDTEQVFPLFNYPKPGFTPTKEITNYKETD</sequence>
<protein>
    <recommendedName>
        <fullName evidence="3">KamA family protein</fullName>
    </recommendedName>
</protein>
<proteinExistence type="predicted"/>
<dbReference type="PANTHER" id="PTHR30538:SF1">
    <property type="entry name" value="L-LYSINE 2,3-AMINOMUTASE"/>
    <property type="match status" value="1"/>
</dbReference>
<gene>
    <name evidence="2" type="ORF">SDC9_101476</name>
</gene>
<dbReference type="EMBL" id="VSSQ01014920">
    <property type="protein sequence ID" value="MPM54697.1"/>
    <property type="molecule type" value="Genomic_DNA"/>
</dbReference>
<keyword evidence="1" id="KW-0004">4Fe-4S</keyword>
<dbReference type="AlphaFoldDB" id="A0A645ANT0"/>
<name>A0A645ANT0_9ZZZZ</name>
<dbReference type="GO" id="GO:0051539">
    <property type="term" value="F:4 iron, 4 sulfur cluster binding"/>
    <property type="evidence" value="ECO:0007669"/>
    <property type="project" value="UniProtKB-KW"/>
</dbReference>
<reference evidence="2" key="1">
    <citation type="submission" date="2019-08" db="EMBL/GenBank/DDBJ databases">
        <authorList>
            <person name="Kucharzyk K."/>
            <person name="Murdoch R.W."/>
            <person name="Higgins S."/>
            <person name="Loffler F."/>
        </authorList>
    </citation>
    <scope>NUCLEOTIDE SEQUENCE</scope>
</reference>
<keyword evidence="1" id="KW-0411">Iron-sulfur</keyword>